<dbReference type="GO" id="GO:0008688">
    <property type="term" value="F:3-(3-hydroxyphenyl)propionate hydroxylase activity"/>
    <property type="evidence" value="ECO:0007669"/>
    <property type="project" value="TreeGrafter"/>
</dbReference>
<dbReference type="SUPFAM" id="SSF51905">
    <property type="entry name" value="FAD/NAD(P)-binding domain"/>
    <property type="match status" value="1"/>
</dbReference>
<evidence type="ECO:0000259" key="2">
    <source>
        <dbReference type="Pfam" id="PF01494"/>
    </source>
</evidence>
<feature type="domain" description="FAD-binding" evidence="2">
    <location>
        <begin position="11"/>
        <end position="347"/>
    </location>
</feature>
<dbReference type="NCBIfam" id="NF004829">
    <property type="entry name" value="PRK06183.1-3"/>
    <property type="match status" value="1"/>
</dbReference>
<name>A0A3M9MCQ1_9MICO</name>
<dbReference type="AlphaFoldDB" id="A0A3M9MCQ1"/>
<dbReference type="GO" id="GO:0071949">
    <property type="term" value="F:FAD binding"/>
    <property type="evidence" value="ECO:0007669"/>
    <property type="project" value="InterPro"/>
</dbReference>
<dbReference type="PANTHER" id="PTHR43476:SF3">
    <property type="entry name" value="FAD-BINDING MONOOXYGENASE"/>
    <property type="match status" value="1"/>
</dbReference>
<sequence>MSAPANAQIRVPVAIVGAGPVGVTAANLLGTYGIATLLVDRANEIIDYPRAIGIDDESLRTFQSVGLADDVLADAIQNVPLKMIDAKGHCLADMHPTGRDSGWFKRNIFMQPLAEKTLRTGVERFTHVRAEWGLELRVVEPADDSVTLTLAGADGRAVTVVADWVVAADGGRSTIRTQLGIPLDGATHPRKWVVIDCGNDPVDAPYTALHCDPRRPYVCARLPYDHRRWEFMLYPGEDAEEMLAPERVRDLLGQHVPDPAAIEVIRARVYTHHSRIARRFVQGRVVLVGDAAHLMPPWAGQGMNTGIRDVTNLCWKLAAIVRGDATPALLHTYEQERRAHAQAMIDLSTTLGRILSPTNQTLAHVRNWLLRAASAAPPVKQWILEMRFKAQPHYQSTLVTGEPLGCPIPTLGRMFPQPTVETEDGLRLALDDVLGPWFAIIGFNCDPLAGLNADQSAALAALGAVVVRVVESRAGERRRRQPCVDPDTVVVEDADNALRTWFGARKQQVVLLRPDRYVAVLARVETFGAEATMFARHLTEGAPL</sequence>
<dbReference type="PRINTS" id="PR00420">
    <property type="entry name" value="RNGMNOXGNASE"/>
</dbReference>
<evidence type="ECO:0000313" key="4">
    <source>
        <dbReference type="Proteomes" id="UP000271678"/>
    </source>
</evidence>
<evidence type="ECO:0000256" key="1">
    <source>
        <dbReference type="ARBA" id="ARBA00023002"/>
    </source>
</evidence>
<keyword evidence="1" id="KW-0560">Oxidoreductase</keyword>
<gene>
    <name evidence="3" type="ORF">EFY87_09030</name>
</gene>
<dbReference type="Pfam" id="PF01494">
    <property type="entry name" value="FAD_binding_3"/>
    <property type="match status" value="1"/>
</dbReference>
<keyword evidence="4" id="KW-1185">Reference proteome</keyword>
<dbReference type="Gene3D" id="3.50.50.60">
    <property type="entry name" value="FAD/NAD(P)-binding domain"/>
    <property type="match status" value="1"/>
</dbReference>
<dbReference type="RefSeq" id="WP_123271136.1">
    <property type="nucleotide sequence ID" value="NZ_RJJQ01000007.1"/>
</dbReference>
<dbReference type="NCBIfam" id="NF004831">
    <property type="entry name" value="PRK06183.1-5"/>
    <property type="match status" value="1"/>
</dbReference>
<dbReference type="Gene3D" id="3.30.70.2450">
    <property type="match status" value="1"/>
</dbReference>
<evidence type="ECO:0000313" key="3">
    <source>
        <dbReference type="EMBL" id="RNI22937.1"/>
    </source>
</evidence>
<dbReference type="Gene3D" id="3.40.30.120">
    <property type="match status" value="1"/>
</dbReference>
<comment type="caution">
    <text evidence="3">The sequence shown here is derived from an EMBL/GenBank/DDBJ whole genome shotgun (WGS) entry which is preliminary data.</text>
</comment>
<dbReference type="EMBL" id="RJJQ01000007">
    <property type="protein sequence ID" value="RNI22937.1"/>
    <property type="molecule type" value="Genomic_DNA"/>
</dbReference>
<accession>A0A3M9MCQ1</accession>
<dbReference type="InterPro" id="IPR050631">
    <property type="entry name" value="PheA/TfdB_FAD_monoxygenase"/>
</dbReference>
<dbReference type="InterPro" id="IPR036188">
    <property type="entry name" value="FAD/NAD-bd_sf"/>
</dbReference>
<organism evidence="3 4">
    <name type="scientific">Flexivirga caeni</name>
    <dbReference type="NCBI Taxonomy" id="2294115"/>
    <lineage>
        <taxon>Bacteria</taxon>
        <taxon>Bacillati</taxon>
        <taxon>Actinomycetota</taxon>
        <taxon>Actinomycetes</taxon>
        <taxon>Micrococcales</taxon>
        <taxon>Dermacoccaceae</taxon>
        <taxon>Flexivirga</taxon>
    </lineage>
</organism>
<dbReference type="OrthoDB" id="4246007at2"/>
<protein>
    <submittedName>
        <fullName evidence="3">Bifunctional 3-(3-hydroxy-phenyl)propionate/3-hydroxycinnamic acid hydroxylase</fullName>
    </submittedName>
</protein>
<dbReference type="Proteomes" id="UP000271678">
    <property type="component" value="Unassembled WGS sequence"/>
</dbReference>
<dbReference type="PANTHER" id="PTHR43476">
    <property type="entry name" value="3-(3-HYDROXY-PHENYL)PROPIONATE/3-HYDROXYCINNAMIC ACID HYDROXYLASE"/>
    <property type="match status" value="1"/>
</dbReference>
<dbReference type="InterPro" id="IPR002938">
    <property type="entry name" value="FAD-bd"/>
</dbReference>
<reference evidence="3 4" key="1">
    <citation type="submission" date="2018-11" db="EMBL/GenBank/DDBJ databases">
        <title>Draft genome of Simplicispira Flexivirga sp. BO-16.</title>
        <authorList>
            <person name="Im W.T."/>
        </authorList>
    </citation>
    <scope>NUCLEOTIDE SEQUENCE [LARGE SCALE GENOMIC DNA]</scope>
    <source>
        <strain evidence="3 4">BO-16</strain>
    </source>
</reference>
<proteinExistence type="predicted"/>
<dbReference type="GO" id="GO:0019622">
    <property type="term" value="P:3-(3-hydroxy)phenylpropionate catabolic process"/>
    <property type="evidence" value="ECO:0007669"/>
    <property type="project" value="TreeGrafter"/>
</dbReference>